<proteinExistence type="predicted"/>
<keyword evidence="2" id="KW-1185">Reference proteome</keyword>
<evidence type="ECO:0000313" key="2">
    <source>
        <dbReference type="Proteomes" id="UP000250006"/>
    </source>
</evidence>
<sequence>MLTATFAIPDLTVLCRLDELGLVAVGQRLASDRVVIECRVAAGLGMS</sequence>
<comment type="caution">
    <text evidence="1">The sequence shown here is derived from an EMBL/GenBank/DDBJ whole genome shotgun (WGS) entry which is preliminary data.</text>
</comment>
<evidence type="ECO:0000313" key="1">
    <source>
        <dbReference type="EMBL" id="SPT53859.1"/>
    </source>
</evidence>
<name>A0ABY1VPL0_9ACTO</name>
<dbReference type="Proteomes" id="UP000250006">
    <property type="component" value="Unassembled WGS sequence"/>
</dbReference>
<dbReference type="EMBL" id="UAPQ01000008">
    <property type="protein sequence ID" value="SPT53859.1"/>
    <property type="molecule type" value="Genomic_DNA"/>
</dbReference>
<accession>A0ABY1VPL0</accession>
<protein>
    <submittedName>
        <fullName evidence="1">Uncharacterized protein</fullName>
    </submittedName>
</protein>
<organism evidence="1 2">
    <name type="scientific">Actinomyces bovis</name>
    <dbReference type="NCBI Taxonomy" id="1658"/>
    <lineage>
        <taxon>Bacteria</taxon>
        <taxon>Bacillati</taxon>
        <taxon>Actinomycetota</taxon>
        <taxon>Actinomycetes</taxon>
        <taxon>Actinomycetales</taxon>
        <taxon>Actinomycetaceae</taxon>
        <taxon>Actinomyces</taxon>
    </lineage>
</organism>
<gene>
    <name evidence="1" type="ORF">NCTC11535_01544</name>
</gene>
<reference evidence="1 2" key="1">
    <citation type="submission" date="2018-06" db="EMBL/GenBank/DDBJ databases">
        <authorList>
            <consortium name="Pathogen Informatics"/>
            <person name="Doyle S."/>
        </authorList>
    </citation>
    <scope>NUCLEOTIDE SEQUENCE [LARGE SCALE GENOMIC DNA]</scope>
    <source>
        <strain evidence="1 2">NCTC11535</strain>
    </source>
</reference>